<evidence type="ECO:0000313" key="2">
    <source>
        <dbReference type="Proteomes" id="UP000049222"/>
    </source>
</evidence>
<organism evidence="1 2">
    <name type="scientific">Jannaschia donghaensis</name>
    <dbReference type="NCBI Taxonomy" id="420998"/>
    <lineage>
        <taxon>Bacteria</taxon>
        <taxon>Pseudomonadati</taxon>
        <taxon>Pseudomonadota</taxon>
        <taxon>Alphaproteobacteria</taxon>
        <taxon>Rhodobacterales</taxon>
        <taxon>Roseobacteraceae</taxon>
        <taxon>Jannaschia</taxon>
    </lineage>
</organism>
<protein>
    <recommendedName>
        <fullName evidence="3">Flagellar assembly protein H</fullName>
    </recommendedName>
</protein>
<dbReference type="EMBL" id="CXSU01000011">
    <property type="protein sequence ID" value="CTQ49085.1"/>
    <property type="molecule type" value="Genomic_DNA"/>
</dbReference>
<reference evidence="1 2" key="1">
    <citation type="submission" date="2015-07" db="EMBL/GenBank/DDBJ databases">
        <authorList>
            <person name="Noorani M."/>
        </authorList>
    </citation>
    <scope>NUCLEOTIDE SEQUENCE [LARGE SCALE GENOMIC DNA]</scope>
    <source>
        <strain evidence="1 2">CECT 7802</strain>
    </source>
</reference>
<evidence type="ECO:0008006" key="3">
    <source>
        <dbReference type="Google" id="ProtNLM"/>
    </source>
</evidence>
<dbReference type="Proteomes" id="UP000049222">
    <property type="component" value="Unassembled WGS sequence"/>
</dbReference>
<dbReference type="STRING" id="420998.JDO7802_01095"/>
<name>A0A0M6YHC0_9RHOB</name>
<gene>
    <name evidence="1" type="ORF">JDO7802_01095</name>
</gene>
<keyword evidence="2" id="KW-1185">Reference proteome</keyword>
<proteinExistence type="predicted"/>
<accession>A0A0M6YHC0</accession>
<evidence type="ECO:0000313" key="1">
    <source>
        <dbReference type="EMBL" id="CTQ49085.1"/>
    </source>
</evidence>
<sequence>MTALLEDFGRSARHSAPSMPIPEPEDGRFDDGYNAGWDDAMAQVDEEQTRVGAQLADRLIQLSGEHCDLQGALIADLEPALRDIFDKILPHAVERSFHATLVEEITSALESANGQLRILVSPEDVSALSRLLTHAGIPPDQAIVAAEPALAMSQALIRWTGQERRIDLDGVLSDMDAALDTYFATLNRGQNAADVKEA</sequence>
<dbReference type="AlphaFoldDB" id="A0A0M6YHC0"/>